<keyword evidence="7 11" id="KW-0472">Membrane</keyword>
<evidence type="ECO:0000256" key="9">
    <source>
        <dbReference type="ARBA" id="ARBA00029829"/>
    </source>
</evidence>
<dbReference type="GO" id="GO:0006417">
    <property type="term" value="P:regulation of translation"/>
    <property type="evidence" value="ECO:0007669"/>
    <property type="project" value="TreeGrafter"/>
</dbReference>
<sequence>MTDHDDAYGWNDVHALSGAYAIDALDDDERTRFAEHLLRCPDCRDEVSSLREAAAALAVQSAMPAPHVRDRVLSGIASIRPLPPLTDTEGAEVTLLAPRRHRRVPWSTLVLAAAVALLVAVGGVLWLRPSDERPAPLTATTTERVLAAEDATRVTQRFEDGSRATVVVSRSEGRAVILTEDMQLAPAGSDYQLWLVDADDRMEPAGLMPDDPDATMLLHGDASQATGIGVTVEPDGGSPQPTTTPIVMFDLEA</sequence>
<evidence type="ECO:0000259" key="13">
    <source>
        <dbReference type="Pfam" id="PF13490"/>
    </source>
</evidence>
<protein>
    <recommendedName>
        <fullName evidence="10">Regulator of SigK</fullName>
    </recommendedName>
    <alternativeName>
        <fullName evidence="9">Sigma-K anti-sigma factor RskA</fullName>
    </alternativeName>
</protein>
<evidence type="ECO:0000313" key="14">
    <source>
        <dbReference type="EMBL" id="NYJ02239.1"/>
    </source>
</evidence>
<dbReference type="GO" id="GO:0016989">
    <property type="term" value="F:sigma factor antagonist activity"/>
    <property type="evidence" value="ECO:0007669"/>
    <property type="project" value="TreeGrafter"/>
</dbReference>
<dbReference type="InterPro" id="IPR027383">
    <property type="entry name" value="Znf_put"/>
</dbReference>
<evidence type="ECO:0000256" key="3">
    <source>
        <dbReference type="ARBA" id="ARBA00022475"/>
    </source>
</evidence>
<evidence type="ECO:0000256" key="7">
    <source>
        <dbReference type="ARBA" id="ARBA00023136"/>
    </source>
</evidence>
<evidence type="ECO:0000313" key="15">
    <source>
        <dbReference type="Proteomes" id="UP000530424"/>
    </source>
</evidence>
<evidence type="ECO:0000256" key="11">
    <source>
        <dbReference type="SAM" id="Phobius"/>
    </source>
</evidence>
<keyword evidence="3" id="KW-1003">Cell membrane</keyword>
<dbReference type="Pfam" id="PF10099">
    <property type="entry name" value="RskA_C"/>
    <property type="match status" value="1"/>
</dbReference>
<dbReference type="PANTHER" id="PTHR37461">
    <property type="entry name" value="ANTI-SIGMA-K FACTOR RSKA"/>
    <property type="match status" value="1"/>
</dbReference>
<evidence type="ECO:0000256" key="4">
    <source>
        <dbReference type="ARBA" id="ARBA00022692"/>
    </source>
</evidence>
<dbReference type="Gene3D" id="1.10.10.1320">
    <property type="entry name" value="Anti-sigma factor, zinc-finger domain"/>
    <property type="match status" value="1"/>
</dbReference>
<evidence type="ECO:0000256" key="10">
    <source>
        <dbReference type="ARBA" id="ARBA00030803"/>
    </source>
</evidence>
<feature type="domain" description="Putative zinc-finger" evidence="13">
    <location>
        <begin position="12"/>
        <end position="44"/>
    </location>
</feature>
<dbReference type="InterPro" id="IPR018764">
    <property type="entry name" value="RskA_C"/>
</dbReference>
<feature type="domain" description="Anti-sigma K factor RskA C-terminal" evidence="12">
    <location>
        <begin position="111"/>
        <end position="246"/>
    </location>
</feature>
<reference evidence="14 15" key="1">
    <citation type="submission" date="2020-07" db="EMBL/GenBank/DDBJ databases">
        <title>Sequencing the genomes of 1000 actinobacteria strains.</title>
        <authorList>
            <person name="Klenk H.-P."/>
        </authorList>
    </citation>
    <scope>NUCLEOTIDE SEQUENCE [LARGE SCALE GENOMIC DNA]</scope>
    <source>
        <strain evidence="14 15">DSM 103833</strain>
    </source>
</reference>
<dbReference type="Pfam" id="PF13490">
    <property type="entry name" value="zf-HC2"/>
    <property type="match status" value="1"/>
</dbReference>
<dbReference type="AlphaFoldDB" id="A0A853C4M8"/>
<dbReference type="PANTHER" id="PTHR37461:SF1">
    <property type="entry name" value="ANTI-SIGMA-K FACTOR RSKA"/>
    <property type="match status" value="1"/>
</dbReference>
<dbReference type="GO" id="GO:0005886">
    <property type="term" value="C:plasma membrane"/>
    <property type="evidence" value="ECO:0007669"/>
    <property type="project" value="UniProtKB-SubCell"/>
</dbReference>
<keyword evidence="4 11" id="KW-0812">Transmembrane</keyword>
<dbReference type="InterPro" id="IPR051474">
    <property type="entry name" value="Anti-sigma-K/W_factor"/>
</dbReference>
<organism evidence="14 15">
    <name type="scientific">Nocardioides thalensis</name>
    <dbReference type="NCBI Taxonomy" id="1914755"/>
    <lineage>
        <taxon>Bacteria</taxon>
        <taxon>Bacillati</taxon>
        <taxon>Actinomycetota</taxon>
        <taxon>Actinomycetes</taxon>
        <taxon>Propionibacteriales</taxon>
        <taxon>Nocardioidaceae</taxon>
        <taxon>Nocardioides</taxon>
    </lineage>
</organism>
<keyword evidence="6" id="KW-0805">Transcription regulation</keyword>
<dbReference type="EMBL" id="JACCFP010000001">
    <property type="protein sequence ID" value="NYJ02239.1"/>
    <property type="molecule type" value="Genomic_DNA"/>
</dbReference>
<dbReference type="RefSeq" id="WP_179668634.1">
    <property type="nucleotide sequence ID" value="NZ_JACCFP010000001.1"/>
</dbReference>
<dbReference type="InterPro" id="IPR041916">
    <property type="entry name" value="Anti_sigma_zinc_sf"/>
</dbReference>
<proteinExistence type="predicted"/>
<evidence type="ECO:0000256" key="1">
    <source>
        <dbReference type="ARBA" id="ARBA00004167"/>
    </source>
</evidence>
<evidence type="ECO:0000256" key="2">
    <source>
        <dbReference type="ARBA" id="ARBA00004236"/>
    </source>
</evidence>
<evidence type="ECO:0000256" key="8">
    <source>
        <dbReference type="ARBA" id="ARBA00023163"/>
    </source>
</evidence>
<keyword evidence="8" id="KW-0804">Transcription</keyword>
<keyword evidence="15" id="KW-1185">Reference proteome</keyword>
<accession>A0A853C4M8</accession>
<comment type="subcellular location">
    <subcellularLocation>
        <location evidence="2">Cell membrane</location>
    </subcellularLocation>
    <subcellularLocation>
        <location evidence="1">Membrane</location>
        <topology evidence="1">Single-pass membrane protein</topology>
    </subcellularLocation>
</comment>
<dbReference type="Proteomes" id="UP000530424">
    <property type="component" value="Unassembled WGS sequence"/>
</dbReference>
<comment type="caution">
    <text evidence="14">The sequence shown here is derived from an EMBL/GenBank/DDBJ whole genome shotgun (WGS) entry which is preliminary data.</text>
</comment>
<gene>
    <name evidence="14" type="ORF">HNR19_002937</name>
</gene>
<evidence type="ECO:0000256" key="6">
    <source>
        <dbReference type="ARBA" id="ARBA00023015"/>
    </source>
</evidence>
<keyword evidence="5 11" id="KW-1133">Transmembrane helix</keyword>
<feature type="transmembrane region" description="Helical" evidence="11">
    <location>
        <begin position="106"/>
        <end position="127"/>
    </location>
</feature>
<evidence type="ECO:0000256" key="5">
    <source>
        <dbReference type="ARBA" id="ARBA00022989"/>
    </source>
</evidence>
<evidence type="ECO:0000259" key="12">
    <source>
        <dbReference type="Pfam" id="PF10099"/>
    </source>
</evidence>
<name>A0A853C4M8_9ACTN</name>